<dbReference type="PANTHER" id="PTHR30154:SF20">
    <property type="entry name" value="LEUCINE-RESPONSIVE REGULATORY PROTEIN"/>
    <property type="match status" value="1"/>
</dbReference>
<dbReference type="InterPro" id="IPR019888">
    <property type="entry name" value="Tscrpt_reg_AsnC-like"/>
</dbReference>
<dbReference type="Gene3D" id="1.10.10.10">
    <property type="entry name" value="Winged helix-like DNA-binding domain superfamily/Winged helix DNA-binding domain"/>
    <property type="match status" value="1"/>
</dbReference>
<accession>A0A100VQH3</accession>
<dbReference type="InterPro" id="IPR036390">
    <property type="entry name" value="WH_DNA-bd_sf"/>
</dbReference>
<dbReference type="SUPFAM" id="SSF54909">
    <property type="entry name" value="Dimeric alpha+beta barrel"/>
    <property type="match status" value="1"/>
</dbReference>
<comment type="caution">
    <text evidence="5">The sequence shown here is derived from an EMBL/GenBank/DDBJ whole genome shotgun (WGS) entry which is preliminary data.</text>
</comment>
<dbReference type="PROSITE" id="PS50956">
    <property type="entry name" value="HTH_ASNC_2"/>
    <property type="match status" value="1"/>
</dbReference>
<evidence type="ECO:0000313" key="6">
    <source>
        <dbReference type="Proteomes" id="UP000069697"/>
    </source>
</evidence>
<keyword evidence="1" id="KW-0805">Transcription regulation</keyword>
<dbReference type="InterPro" id="IPR036388">
    <property type="entry name" value="WH-like_DNA-bd_sf"/>
</dbReference>
<name>A0A100VQH3_PAEAM</name>
<dbReference type="SUPFAM" id="SSF46785">
    <property type="entry name" value="Winged helix' DNA-binding domain"/>
    <property type="match status" value="1"/>
</dbReference>
<proteinExistence type="predicted"/>
<dbReference type="InterPro" id="IPR000485">
    <property type="entry name" value="AsnC-type_HTH_dom"/>
</dbReference>
<dbReference type="AlphaFoldDB" id="A0A100VQH3"/>
<reference evidence="5 6" key="1">
    <citation type="journal article" date="2016" name="Genome Announc.">
        <title>Draft Genome Sequence of Paenibacillus amylolyticus Heshi-A3, Isolated from Fermented Rice Bran in a Japanese Fermented Seafood Dish.</title>
        <authorList>
            <person name="Akuzawa S."/>
            <person name="Nagaoka J."/>
            <person name="Kanekatsu M."/>
            <person name="Kubota E."/>
            <person name="Ohtake R."/>
            <person name="Suzuki T."/>
            <person name="Kanesaki Y."/>
        </authorList>
    </citation>
    <scope>NUCLEOTIDE SEQUENCE [LARGE SCALE GENOMIC DNA]</scope>
    <source>
        <strain evidence="5 6">Heshi-A3</strain>
    </source>
</reference>
<dbReference type="GO" id="GO:0043565">
    <property type="term" value="F:sequence-specific DNA binding"/>
    <property type="evidence" value="ECO:0007669"/>
    <property type="project" value="InterPro"/>
</dbReference>
<dbReference type="InterPro" id="IPR019887">
    <property type="entry name" value="Tscrpt_reg_AsnC/Lrp_C"/>
</dbReference>
<organism evidence="5 6">
    <name type="scientific">Paenibacillus amylolyticus</name>
    <dbReference type="NCBI Taxonomy" id="1451"/>
    <lineage>
        <taxon>Bacteria</taxon>
        <taxon>Bacillati</taxon>
        <taxon>Bacillota</taxon>
        <taxon>Bacilli</taxon>
        <taxon>Bacillales</taxon>
        <taxon>Paenibacillaceae</taxon>
        <taxon>Paenibacillus</taxon>
    </lineage>
</organism>
<sequence length="144" mass="16594">MEHMIDEIDQQIMRLLQHHARMPVAQISKEINMSQPSVKERILKLEERGVISGYSTIYNLAQLNRGTTTFILLKTEHCDELVQFCEQAIEVTDVYRISGEYNYLIKVQTASIAELAEFQDSLVKLGPSKSHISMKNIMENRILL</sequence>
<dbReference type="InterPro" id="IPR011008">
    <property type="entry name" value="Dimeric_a/b-barrel"/>
</dbReference>
<dbReference type="InterPro" id="IPR019885">
    <property type="entry name" value="Tscrpt_reg_HTH_AsnC-type_CS"/>
</dbReference>
<dbReference type="GO" id="GO:0005829">
    <property type="term" value="C:cytosol"/>
    <property type="evidence" value="ECO:0007669"/>
    <property type="project" value="TreeGrafter"/>
</dbReference>
<dbReference type="RefSeq" id="WP_062836633.1">
    <property type="nucleotide sequence ID" value="NZ_BCNV01000005.1"/>
</dbReference>
<dbReference type="PRINTS" id="PR00033">
    <property type="entry name" value="HTHASNC"/>
</dbReference>
<keyword evidence="3" id="KW-0804">Transcription</keyword>
<dbReference type="PANTHER" id="PTHR30154">
    <property type="entry name" value="LEUCINE-RESPONSIVE REGULATORY PROTEIN"/>
    <property type="match status" value="1"/>
</dbReference>
<dbReference type="Pfam" id="PF01037">
    <property type="entry name" value="AsnC_trans_reg"/>
    <property type="match status" value="1"/>
</dbReference>
<dbReference type="Gene3D" id="3.30.70.920">
    <property type="match status" value="1"/>
</dbReference>
<evidence type="ECO:0000259" key="4">
    <source>
        <dbReference type="PROSITE" id="PS50956"/>
    </source>
</evidence>
<feature type="domain" description="HTH asnC-type" evidence="4">
    <location>
        <begin position="5"/>
        <end position="66"/>
    </location>
</feature>
<evidence type="ECO:0000313" key="5">
    <source>
        <dbReference type="EMBL" id="GAS84188.1"/>
    </source>
</evidence>
<gene>
    <name evidence="5" type="ORF">PAHA3_4291</name>
</gene>
<dbReference type="PROSITE" id="PS00519">
    <property type="entry name" value="HTH_ASNC_1"/>
    <property type="match status" value="1"/>
</dbReference>
<dbReference type="InterPro" id="IPR011991">
    <property type="entry name" value="ArsR-like_HTH"/>
</dbReference>
<dbReference type="Pfam" id="PF13404">
    <property type="entry name" value="HTH_AsnC-type"/>
    <property type="match status" value="1"/>
</dbReference>
<evidence type="ECO:0000256" key="2">
    <source>
        <dbReference type="ARBA" id="ARBA00023125"/>
    </source>
</evidence>
<keyword evidence="2" id="KW-0238">DNA-binding</keyword>
<dbReference type="EMBL" id="BCNV01000005">
    <property type="protein sequence ID" value="GAS84188.1"/>
    <property type="molecule type" value="Genomic_DNA"/>
</dbReference>
<reference evidence="6" key="2">
    <citation type="submission" date="2016-01" db="EMBL/GenBank/DDBJ databases">
        <title>Draft Genome Sequence of Paenibacillus amylolyticus Heshi-A3 that Was Isolated from Fermented Rice Bran with Aging Salted Mackerel, Which Was Named Heshiko as Traditional Fermented Seafood in Japan.</title>
        <authorList>
            <person name="Akuzawa S."/>
            <person name="Nakagawa J."/>
            <person name="Kanekatsu T."/>
            <person name="Kubota E."/>
            <person name="Ohtake R."/>
            <person name="Suzuki T."/>
            <person name="Kanesaki Y."/>
        </authorList>
    </citation>
    <scope>NUCLEOTIDE SEQUENCE [LARGE SCALE GENOMIC DNA]</scope>
    <source>
        <strain evidence="6">Heshi-A3</strain>
    </source>
</reference>
<dbReference type="SMART" id="SM00344">
    <property type="entry name" value="HTH_ASNC"/>
    <property type="match status" value="1"/>
</dbReference>
<dbReference type="CDD" id="cd00090">
    <property type="entry name" value="HTH_ARSR"/>
    <property type="match status" value="1"/>
</dbReference>
<dbReference type="Proteomes" id="UP000069697">
    <property type="component" value="Unassembled WGS sequence"/>
</dbReference>
<evidence type="ECO:0000256" key="1">
    <source>
        <dbReference type="ARBA" id="ARBA00023015"/>
    </source>
</evidence>
<dbReference type="GO" id="GO:0043200">
    <property type="term" value="P:response to amino acid"/>
    <property type="evidence" value="ECO:0007669"/>
    <property type="project" value="TreeGrafter"/>
</dbReference>
<protein>
    <submittedName>
        <fullName evidence="5">AsnC family transcriptional regulator</fullName>
    </submittedName>
</protein>
<evidence type="ECO:0000256" key="3">
    <source>
        <dbReference type="ARBA" id="ARBA00023163"/>
    </source>
</evidence>